<evidence type="ECO:0000313" key="2">
    <source>
        <dbReference type="Proteomes" id="UP000789508"/>
    </source>
</evidence>
<proteinExistence type="predicted"/>
<organism evidence="1 2">
    <name type="scientific">Ambispora leptoticha</name>
    <dbReference type="NCBI Taxonomy" id="144679"/>
    <lineage>
        <taxon>Eukaryota</taxon>
        <taxon>Fungi</taxon>
        <taxon>Fungi incertae sedis</taxon>
        <taxon>Mucoromycota</taxon>
        <taxon>Glomeromycotina</taxon>
        <taxon>Glomeromycetes</taxon>
        <taxon>Archaeosporales</taxon>
        <taxon>Ambisporaceae</taxon>
        <taxon>Ambispora</taxon>
    </lineage>
</organism>
<evidence type="ECO:0000313" key="1">
    <source>
        <dbReference type="EMBL" id="CAG8692287.1"/>
    </source>
</evidence>
<dbReference type="AlphaFoldDB" id="A0A9N9EVN9"/>
<sequence>MLPLVTTQTIRDHPYHDAIERSSGRKNSNNIIISPGTVLVTLTSNNAKVSYNFSTRIFDYKKTT</sequence>
<protein>
    <submittedName>
        <fullName evidence="1">6267_t:CDS:1</fullName>
    </submittedName>
</protein>
<accession>A0A9N9EVN9</accession>
<dbReference type="EMBL" id="CAJVPS010017063">
    <property type="protein sequence ID" value="CAG8692287.1"/>
    <property type="molecule type" value="Genomic_DNA"/>
</dbReference>
<dbReference type="Proteomes" id="UP000789508">
    <property type="component" value="Unassembled WGS sequence"/>
</dbReference>
<name>A0A9N9EVN9_9GLOM</name>
<reference evidence="1" key="1">
    <citation type="submission" date="2021-06" db="EMBL/GenBank/DDBJ databases">
        <authorList>
            <person name="Kallberg Y."/>
            <person name="Tangrot J."/>
            <person name="Rosling A."/>
        </authorList>
    </citation>
    <scope>NUCLEOTIDE SEQUENCE</scope>
    <source>
        <strain evidence="1">FL130A</strain>
    </source>
</reference>
<gene>
    <name evidence="1" type="ORF">ALEPTO_LOCUS11253</name>
</gene>
<comment type="caution">
    <text evidence="1">The sequence shown here is derived from an EMBL/GenBank/DDBJ whole genome shotgun (WGS) entry which is preliminary data.</text>
</comment>
<keyword evidence="2" id="KW-1185">Reference proteome</keyword>
<feature type="non-terminal residue" evidence="1">
    <location>
        <position position="64"/>
    </location>
</feature>